<evidence type="ECO:0000256" key="3">
    <source>
        <dbReference type="ARBA" id="ARBA00018831"/>
    </source>
</evidence>
<dbReference type="Proteomes" id="UP000030380">
    <property type="component" value="Unassembled WGS sequence"/>
</dbReference>
<keyword evidence="5" id="KW-0997">Cell inner membrane</keyword>
<proteinExistence type="inferred from homology"/>
<dbReference type="AlphaFoldDB" id="A0A0A3AW05"/>
<evidence type="ECO:0000313" key="11">
    <source>
        <dbReference type="Proteomes" id="UP000030380"/>
    </source>
</evidence>
<evidence type="ECO:0000256" key="4">
    <source>
        <dbReference type="ARBA" id="ARBA00022475"/>
    </source>
</evidence>
<keyword evidence="4" id="KW-1003">Cell membrane</keyword>
<reference evidence="10 11" key="1">
    <citation type="submission" date="2014-11" db="EMBL/GenBank/DDBJ databases">
        <title>Draft genome sequence of Chelonobacter oris 1662T, associated with respiratory disease in Hermann's Tortoises.</title>
        <authorList>
            <person name="Kudirkiene E."/>
            <person name="Hansen M.J."/>
            <person name="Bojesen A.M."/>
        </authorList>
    </citation>
    <scope>NUCLEOTIDE SEQUENCE [LARGE SCALE GENOMIC DNA]</scope>
    <source>
        <strain evidence="10 11">1662</strain>
    </source>
</reference>
<evidence type="ECO:0000256" key="9">
    <source>
        <dbReference type="SAM" id="Phobius"/>
    </source>
</evidence>
<evidence type="ECO:0000256" key="5">
    <source>
        <dbReference type="ARBA" id="ARBA00022519"/>
    </source>
</evidence>
<evidence type="ECO:0000256" key="2">
    <source>
        <dbReference type="ARBA" id="ARBA00009474"/>
    </source>
</evidence>
<protein>
    <recommendedName>
        <fullName evidence="3">UPF0208 membrane protein YfbV</fullName>
    </recommendedName>
</protein>
<dbReference type="STRING" id="505317.OA57_03220"/>
<evidence type="ECO:0000256" key="6">
    <source>
        <dbReference type="ARBA" id="ARBA00022692"/>
    </source>
</evidence>
<dbReference type="RefSeq" id="WP_034613334.1">
    <property type="nucleotide sequence ID" value="NZ_JSUM01000003.1"/>
</dbReference>
<comment type="similarity">
    <text evidence="2">Belongs to the UPF0208 family.</text>
</comment>
<evidence type="ECO:0000313" key="10">
    <source>
        <dbReference type="EMBL" id="KGQ71250.1"/>
    </source>
</evidence>
<keyword evidence="6 9" id="KW-0812">Transmembrane</keyword>
<name>A0A0A3AW05_9PAST</name>
<keyword evidence="7 9" id="KW-1133">Transmembrane helix</keyword>
<evidence type="ECO:0000256" key="8">
    <source>
        <dbReference type="ARBA" id="ARBA00023136"/>
    </source>
</evidence>
<sequence length="146" mass="16707">MHFLTTFKQGQIYLETWPKKPKLGMIFPENRVMRSVRFAQRVMPAVAVLAIVWQQMALPGNQMALAAAVLTALFALSFPLQGLWWLGKRSQRILPPVSQRAYQKIGVQLQKQDLPFQPAETPNFMDLAKLLKKADTHLSADFWDEL</sequence>
<dbReference type="NCBIfam" id="NF002493">
    <property type="entry name" value="PRK01816.1"/>
    <property type="match status" value="1"/>
</dbReference>
<dbReference type="OrthoDB" id="7066670at2"/>
<dbReference type="Pfam" id="PF04217">
    <property type="entry name" value="DUF412"/>
    <property type="match status" value="1"/>
</dbReference>
<comment type="subcellular location">
    <subcellularLocation>
        <location evidence="1">Cell inner membrane</location>
        <topology evidence="1">Multi-pass membrane protein</topology>
    </subcellularLocation>
</comment>
<comment type="caution">
    <text evidence="10">The sequence shown here is derived from an EMBL/GenBank/DDBJ whole genome shotgun (WGS) entry which is preliminary data.</text>
</comment>
<dbReference type="GO" id="GO:0005886">
    <property type="term" value="C:plasma membrane"/>
    <property type="evidence" value="ECO:0007669"/>
    <property type="project" value="UniProtKB-SubCell"/>
</dbReference>
<feature type="transmembrane region" description="Helical" evidence="9">
    <location>
        <begin position="38"/>
        <end position="57"/>
    </location>
</feature>
<feature type="transmembrane region" description="Helical" evidence="9">
    <location>
        <begin position="63"/>
        <end position="86"/>
    </location>
</feature>
<dbReference type="InterPro" id="IPR007334">
    <property type="entry name" value="UPF0208"/>
</dbReference>
<evidence type="ECO:0000256" key="1">
    <source>
        <dbReference type="ARBA" id="ARBA00004429"/>
    </source>
</evidence>
<accession>A0A0A3AW05</accession>
<dbReference type="EMBL" id="JSUM01000003">
    <property type="protein sequence ID" value="KGQ71250.1"/>
    <property type="molecule type" value="Genomic_DNA"/>
</dbReference>
<gene>
    <name evidence="10" type="ORF">OA57_03220</name>
</gene>
<organism evidence="10 11">
    <name type="scientific">Chelonobacter oris</name>
    <dbReference type="NCBI Taxonomy" id="505317"/>
    <lineage>
        <taxon>Bacteria</taxon>
        <taxon>Pseudomonadati</taxon>
        <taxon>Pseudomonadota</taxon>
        <taxon>Gammaproteobacteria</taxon>
        <taxon>Pasteurellales</taxon>
        <taxon>Pasteurellaceae</taxon>
        <taxon>Chelonobacter</taxon>
    </lineage>
</organism>
<keyword evidence="8 9" id="KW-0472">Membrane</keyword>
<evidence type="ECO:0000256" key="7">
    <source>
        <dbReference type="ARBA" id="ARBA00022989"/>
    </source>
</evidence>
<keyword evidence="11" id="KW-1185">Reference proteome</keyword>